<evidence type="ECO:0000313" key="3">
    <source>
        <dbReference type="Proteomes" id="UP000460626"/>
    </source>
</evidence>
<feature type="transmembrane region" description="Helical" evidence="1">
    <location>
        <begin position="29"/>
        <end position="61"/>
    </location>
</feature>
<organism evidence="2 3">
    <name type="scientific">Aurantiacibacter arachoides</name>
    <dbReference type="NCBI Taxonomy" id="1850444"/>
    <lineage>
        <taxon>Bacteria</taxon>
        <taxon>Pseudomonadati</taxon>
        <taxon>Pseudomonadota</taxon>
        <taxon>Alphaproteobacteria</taxon>
        <taxon>Sphingomonadales</taxon>
        <taxon>Erythrobacteraceae</taxon>
        <taxon>Aurantiacibacter</taxon>
    </lineage>
</organism>
<comment type="caution">
    <text evidence="2">The sequence shown here is derived from an EMBL/GenBank/DDBJ whole genome shotgun (WGS) entry which is preliminary data.</text>
</comment>
<keyword evidence="1" id="KW-1133">Transmembrane helix</keyword>
<evidence type="ECO:0000313" key="2">
    <source>
        <dbReference type="EMBL" id="MXO93288.1"/>
    </source>
</evidence>
<dbReference type="Proteomes" id="UP000460626">
    <property type="component" value="Unassembled WGS sequence"/>
</dbReference>
<keyword evidence="1" id="KW-0472">Membrane</keyword>
<dbReference type="EMBL" id="WTYH01000001">
    <property type="protein sequence ID" value="MXO93288.1"/>
    <property type="molecule type" value="Genomic_DNA"/>
</dbReference>
<proteinExistence type="predicted"/>
<evidence type="ECO:0000256" key="1">
    <source>
        <dbReference type="SAM" id="Phobius"/>
    </source>
</evidence>
<reference evidence="2 3" key="1">
    <citation type="submission" date="2019-12" db="EMBL/GenBank/DDBJ databases">
        <title>Genomic-based taxomic classification of the family Erythrobacteraceae.</title>
        <authorList>
            <person name="Xu L."/>
        </authorList>
    </citation>
    <scope>NUCLEOTIDE SEQUENCE [LARGE SCALE GENOMIC DNA]</scope>
    <source>
        <strain evidence="2 3">RC4-10-4</strain>
    </source>
</reference>
<name>A0A844ZZZ0_9SPHN</name>
<accession>A0A844ZZZ0</accession>
<keyword evidence="1" id="KW-0812">Transmembrane</keyword>
<keyword evidence="3" id="KW-1185">Reference proteome</keyword>
<dbReference type="OrthoDB" id="7410871at2"/>
<dbReference type="AlphaFoldDB" id="A0A844ZZZ0"/>
<sequence length="66" mass="6853">MDRYVLKDAVEEAKAMGRGGMSHPSTKPVLIGAGVGAVAAGILPFVAWPVGLIAGAGFMLYKRVRP</sequence>
<gene>
    <name evidence="2" type="ORF">GRI62_06665</name>
</gene>
<protein>
    <submittedName>
        <fullName evidence="2">Uncharacterized protein</fullName>
    </submittedName>
</protein>